<gene>
    <name evidence="10" type="ORF">AS859_07975</name>
</gene>
<feature type="transmembrane region" description="Helical" evidence="8">
    <location>
        <begin position="6"/>
        <end position="27"/>
    </location>
</feature>
<feature type="transmembrane region" description="Helical" evidence="8">
    <location>
        <begin position="58"/>
        <end position="75"/>
    </location>
</feature>
<dbReference type="Proteomes" id="UP000192599">
    <property type="component" value="Unassembled WGS sequence"/>
</dbReference>
<comment type="similarity">
    <text evidence="7">Belongs to the ThrE exporter (TC 2.A.79) family.</text>
</comment>
<feature type="domain" description="Threonine/Serine exporter ThrE" evidence="9">
    <location>
        <begin position="12"/>
        <end position="145"/>
    </location>
</feature>
<dbReference type="GO" id="GO:0005886">
    <property type="term" value="C:plasma membrane"/>
    <property type="evidence" value="ECO:0007669"/>
    <property type="project" value="UniProtKB-SubCell"/>
</dbReference>
<evidence type="ECO:0000256" key="8">
    <source>
        <dbReference type="SAM" id="Phobius"/>
    </source>
</evidence>
<dbReference type="InterPro" id="IPR050539">
    <property type="entry name" value="ThrE_Dicarb/AminoAcid_Exp"/>
</dbReference>
<evidence type="ECO:0000259" key="9">
    <source>
        <dbReference type="Pfam" id="PF12821"/>
    </source>
</evidence>
<keyword evidence="5 8" id="KW-1133">Transmembrane helix</keyword>
<comment type="subcellular location">
    <subcellularLocation>
        <location evidence="1">Cell membrane</location>
        <topology evidence="1">Multi-pass membrane protein</topology>
    </subcellularLocation>
</comment>
<evidence type="ECO:0000313" key="10">
    <source>
        <dbReference type="EMBL" id="OQR41046.1"/>
    </source>
</evidence>
<dbReference type="EMBL" id="LNTC01000117">
    <property type="protein sequence ID" value="OQR41046.1"/>
    <property type="molecule type" value="Genomic_DNA"/>
</dbReference>
<comment type="caution">
    <text evidence="10">The sequence shown here is derived from an EMBL/GenBank/DDBJ whole genome shotgun (WGS) entry which is preliminary data.</text>
</comment>
<feature type="transmembrane region" description="Helical" evidence="8">
    <location>
        <begin position="127"/>
        <end position="148"/>
    </location>
</feature>
<feature type="transmembrane region" description="Helical" evidence="8">
    <location>
        <begin position="87"/>
        <end position="107"/>
    </location>
</feature>
<organism evidence="10 11">
    <name type="scientific">Aliarcobacter cryaerophilus</name>
    <dbReference type="NCBI Taxonomy" id="28198"/>
    <lineage>
        <taxon>Bacteria</taxon>
        <taxon>Pseudomonadati</taxon>
        <taxon>Campylobacterota</taxon>
        <taxon>Epsilonproteobacteria</taxon>
        <taxon>Campylobacterales</taxon>
        <taxon>Arcobacteraceae</taxon>
        <taxon>Aliarcobacter</taxon>
    </lineage>
</organism>
<accession>A0A1V9VAF3</accession>
<keyword evidence="3" id="KW-0997">Cell inner membrane</keyword>
<evidence type="ECO:0000256" key="2">
    <source>
        <dbReference type="ARBA" id="ARBA00022475"/>
    </source>
</evidence>
<sequence length="155" mass="17088">MNFLLQLIIDGAFAATASLGFGMVFNVPKHTLKYCAMGGAIVYSLRTIFLHLNFRIEISTFLASAVIGIIALYWSRKYKIPRPVYTVASIIPILPGTYAFGAMTTLIDINRFGASIELIESFTHNGLKAIAVLIAITFGLVLPSLYFLRLNRPIV</sequence>
<evidence type="ECO:0000256" key="4">
    <source>
        <dbReference type="ARBA" id="ARBA00022692"/>
    </source>
</evidence>
<keyword evidence="4 8" id="KW-0812">Transmembrane</keyword>
<dbReference type="PANTHER" id="PTHR34390:SF1">
    <property type="entry name" value="SUCCINATE TRANSPORTER SUBUNIT YJJB-RELATED"/>
    <property type="match status" value="1"/>
</dbReference>
<keyword evidence="2" id="KW-1003">Cell membrane</keyword>
<evidence type="ECO:0000256" key="7">
    <source>
        <dbReference type="ARBA" id="ARBA00034125"/>
    </source>
</evidence>
<dbReference type="InterPro" id="IPR024528">
    <property type="entry name" value="ThrE_2"/>
</dbReference>
<dbReference type="AlphaFoldDB" id="A0A1V9VAF3"/>
<evidence type="ECO:0000256" key="3">
    <source>
        <dbReference type="ARBA" id="ARBA00022519"/>
    </source>
</evidence>
<evidence type="ECO:0000256" key="1">
    <source>
        <dbReference type="ARBA" id="ARBA00004651"/>
    </source>
</evidence>
<protein>
    <recommendedName>
        <fullName evidence="9">Threonine/Serine exporter ThrE domain-containing protein</fullName>
    </recommendedName>
</protein>
<reference evidence="10 11" key="1">
    <citation type="submission" date="2017-04" db="EMBL/GenBank/DDBJ databases">
        <title>Accumulation and expression of multiple antibiotic resistance genes in Arcobacter cryaerophilus that thrives in sewage.</title>
        <authorList>
            <person name="Millar J.A."/>
            <person name="Raghavan R."/>
        </authorList>
    </citation>
    <scope>NUCLEOTIDE SEQUENCE [LARGE SCALE GENOMIC DNA]</scope>
    <source>
        <strain evidence="10 11">AZT-1</strain>
    </source>
</reference>
<dbReference type="Pfam" id="PF12821">
    <property type="entry name" value="ThrE_2"/>
    <property type="match status" value="1"/>
</dbReference>
<keyword evidence="6 8" id="KW-0472">Membrane</keyword>
<evidence type="ECO:0000256" key="5">
    <source>
        <dbReference type="ARBA" id="ARBA00022989"/>
    </source>
</evidence>
<dbReference type="PANTHER" id="PTHR34390">
    <property type="entry name" value="UPF0442 PROTEIN YJJB-RELATED"/>
    <property type="match status" value="1"/>
</dbReference>
<dbReference type="GO" id="GO:0015744">
    <property type="term" value="P:succinate transport"/>
    <property type="evidence" value="ECO:0007669"/>
    <property type="project" value="TreeGrafter"/>
</dbReference>
<proteinExistence type="inferred from homology"/>
<evidence type="ECO:0000256" key="6">
    <source>
        <dbReference type="ARBA" id="ARBA00023136"/>
    </source>
</evidence>
<evidence type="ECO:0000313" key="11">
    <source>
        <dbReference type="Proteomes" id="UP000192599"/>
    </source>
</evidence>
<name>A0A1V9VAF3_9BACT</name>